<name>A0AAE2ZIY7_PRORE</name>
<organism evidence="2 3">
    <name type="scientific">Providencia rettgeri</name>
    <dbReference type="NCBI Taxonomy" id="587"/>
    <lineage>
        <taxon>Bacteria</taxon>
        <taxon>Pseudomonadati</taxon>
        <taxon>Pseudomonadota</taxon>
        <taxon>Gammaproteobacteria</taxon>
        <taxon>Enterobacterales</taxon>
        <taxon>Morganellaceae</taxon>
        <taxon>Providencia</taxon>
    </lineage>
</organism>
<feature type="domain" description="Arc-like DNA binding" evidence="1">
    <location>
        <begin position="8"/>
        <end position="48"/>
    </location>
</feature>
<dbReference type="InterPro" id="IPR005569">
    <property type="entry name" value="Arc_DNA-bd_dom"/>
</dbReference>
<dbReference type="InterPro" id="IPR024421">
    <property type="entry name" value="Phage_P22_Mnt"/>
</dbReference>
<reference evidence="2" key="1">
    <citation type="submission" date="2021-07" db="EMBL/GenBank/DDBJ databases">
        <authorList>
            <person name="Stanton E."/>
        </authorList>
    </citation>
    <scope>NUCLEOTIDE SEQUENCE</scope>
    <source>
        <strain evidence="2">2021EL-01139</strain>
    </source>
</reference>
<dbReference type="GO" id="GO:0006355">
    <property type="term" value="P:regulation of DNA-templated transcription"/>
    <property type="evidence" value="ECO:0007669"/>
    <property type="project" value="InterPro"/>
</dbReference>
<dbReference type="Proteomes" id="UP001155882">
    <property type="component" value="Unassembled WGS sequence"/>
</dbReference>
<evidence type="ECO:0000313" key="3">
    <source>
        <dbReference type="Proteomes" id="UP001155882"/>
    </source>
</evidence>
<comment type="caution">
    <text evidence="2">The sequence shown here is derived from an EMBL/GenBank/DDBJ whole genome shotgun (WGS) entry which is preliminary data.</text>
</comment>
<dbReference type="InterPro" id="IPR010985">
    <property type="entry name" value="Ribbon_hlx_hlx"/>
</dbReference>
<proteinExistence type="predicted"/>
<dbReference type="Pfam" id="PF11423">
    <property type="entry name" value="Repressor_Mnt"/>
    <property type="match status" value="1"/>
</dbReference>
<dbReference type="EMBL" id="JAHWLI010000120">
    <property type="protein sequence ID" value="MBW3118898.1"/>
    <property type="molecule type" value="Genomic_DNA"/>
</dbReference>
<protein>
    <submittedName>
        <fullName evidence="2">Arc family DNA-binding protein</fullName>
    </submittedName>
</protein>
<keyword evidence="2" id="KW-0238">DNA-binding</keyword>
<dbReference type="AlphaFoldDB" id="A0AAE2ZIY7"/>
<evidence type="ECO:0000259" key="1">
    <source>
        <dbReference type="Pfam" id="PF03869"/>
    </source>
</evidence>
<gene>
    <name evidence="2" type="ORF">KYI77_20885</name>
</gene>
<evidence type="ECO:0000313" key="2">
    <source>
        <dbReference type="EMBL" id="MBW3118898.1"/>
    </source>
</evidence>
<accession>A0AAE2ZIY7</accession>
<dbReference type="InterPro" id="IPR013321">
    <property type="entry name" value="Arc_rbn_hlx_hlx"/>
</dbReference>
<dbReference type="Gene3D" id="1.10.1220.10">
    <property type="entry name" value="Met repressor-like"/>
    <property type="match status" value="1"/>
</dbReference>
<dbReference type="Pfam" id="PF03869">
    <property type="entry name" value="Arc"/>
    <property type="match status" value="1"/>
</dbReference>
<dbReference type="GO" id="GO:0043565">
    <property type="term" value="F:sequence-specific DNA binding"/>
    <property type="evidence" value="ECO:0007669"/>
    <property type="project" value="UniProtKB-ARBA"/>
</dbReference>
<sequence>MSRIRDIAPYTIRMPEGMKDKLSVRAHKNGRSLNSEMVMILQEALEKSEPKPQSNAEHQAAIQAEEFKKVVYDSLVKLYDKDNK</sequence>
<dbReference type="RefSeq" id="WP_068445032.1">
    <property type="nucleotide sequence ID" value="NZ_ABEXOQ020000001.1"/>
</dbReference>
<dbReference type="SUPFAM" id="SSF47598">
    <property type="entry name" value="Ribbon-helix-helix"/>
    <property type="match status" value="1"/>
</dbReference>